<sequence precursor="true">MHTLTRMLKPANCTLILGLLLMSDAMAAEPPRPNIVVFITDDQSQLDCTAYGATDLRTPNMQRLAASGMTFDRAYVASPSCAPSRAALLTGLMPARNGAEPNHSRPRKEIKKWPAYFQELGYEVVAFGKVSHYKQAELYGFDQHAAGKFMAKGNMKAAKEYLNSYTGEKPVVFMFGTHQPHVPWPQPRGYNGDEVELPATHVDTPTTRKFRSQYYTSVTKADQMLGTVYDLAREKLGPETMFVFTSDHGAQWPFGKWNLYEEGTRVPMIVSWPGRVEAGARTDAMVSWIDLLPTLVELAGGEAPAAPDQIDGRSFAGVLRGEDDKHREQIYTTHSGDGNFNVYPIRAVCDVRWKYLHNLHPEFKYQTHITKAGNVDGAGYWVTWVEAARHDQRAAEVVNRYLQRPGDELYDLESDPLEQHNLAADPAHAERLEQMRANLEAWMQAQGDQRILYGDPVLLENLPAAAAPSRAPLVR</sequence>
<name>A0A5C5XU82_9BACT</name>
<dbReference type="InterPro" id="IPR000917">
    <property type="entry name" value="Sulfatase_N"/>
</dbReference>
<accession>A0A5C5XU82</accession>
<evidence type="ECO:0000256" key="3">
    <source>
        <dbReference type="SAM" id="SignalP"/>
    </source>
</evidence>
<evidence type="ECO:0000313" key="5">
    <source>
        <dbReference type="EMBL" id="TWT66787.1"/>
    </source>
</evidence>
<feature type="chain" id="PRO_5022997125" evidence="3">
    <location>
        <begin position="28"/>
        <end position="475"/>
    </location>
</feature>
<evidence type="ECO:0000313" key="6">
    <source>
        <dbReference type="Proteomes" id="UP000318478"/>
    </source>
</evidence>
<proteinExistence type="inferred from homology"/>
<dbReference type="CDD" id="cd16027">
    <property type="entry name" value="SGSH"/>
    <property type="match status" value="1"/>
</dbReference>
<dbReference type="Proteomes" id="UP000318478">
    <property type="component" value="Unassembled WGS sequence"/>
</dbReference>
<dbReference type="GO" id="GO:0047753">
    <property type="term" value="F:choline-sulfatase activity"/>
    <property type="evidence" value="ECO:0007669"/>
    <property type="project" value="UniProtKB-EC"/>
</dbReference>
<dbReference type="EMBL" id="SJPO01000014">
    <property type="protein sequence ID" value="TWT66787.1"/>
    <property type="molecule type" value="Genomic_DNA"/>
</dbReference>
<dbReference type="SUPFAM" id="SSF53649">
    <property type="entry name" value="Alkaline phosphatase-like"/>
    <property type="match status" value="1"/>
</dbReference>
<dbReference type="InterPro" id="IPR024607">
    <property type="entry name" value="Sulfatase_CS"/>
</dbReference>
<evidence type="ECO:0000256" key="2">
    <source>
        <dbReference type="ARBA" id="ARBA00022801"/>
    </source>
</evidence>
<dbReference type="AlphaFoldDB" id="A0A5C5XU82"/>
<organism evidence="5 6">
    <name type="scientific">Posidoniimonas polymericola</name>
    <dbReference type="NCBI Taxonomy" id="2528002"/>
    <lineage>
        <taxon>Bacteria</taxon>
        <taxon>Pseudomonadati</taxon>
        <taxon>Planctomycetota</taxon>
        <taxon>Planctomycetia</taxon>
        <taxon>Pirellulales</taxon>
        <taxon>Lacipirellulaceae</taxon>
        <taxon>Posidoniimonas</taxon>
    </lineage>
</organism>
<keyword evidence="3" id="KW-0732">Signal</keyword>
<dbReference type="InterPro" id="IPR017850">
    <property type="entry name" value="Alkaline_phosphatase_core_sf"/>
</dbReference>
<evidence type="ECO:0000256" key="1">
    <source>
        <dbReference type="ARBA" id="ARBA00008779"/>
    </source>
</evidence>
<keyword evidence="2 5" id="KW-0378">Hydrolase</keyword>
<reference evidence="5 6" key="1">
    <citation type="submission" date="2019-02" db="EMBL/GenBank/DDBJ databases">
        <title>Deep-cultivation of Planctomycetes and their phenomic and genomic characterization uncovers novel biology.</title>
        <authorList>
            <person name="Wiegand S."/>
            <person name="Jogler M."/>
            <person name="Boedeker C."/>
            <person name="Pinto D."/>
            <person name="Vollmers J."/>
            <person name="Rivas-Marin E."/>
            <person name="Kohn T."/>
            <person name="Peeters S.H."/>
            <person name="Heuer A."/>
            <person name="Rast P."/>
            <person name="Oberbeckmann S."/>
            <person name="Bunk B."/>
            <person name="Jeske O."/>
            <person name="Meyerdierks A."/>
            <person name="Storesund J.E."/>
            <person name="Kallscheuer N."/>
            <person name="Luecker S."/>
            <person name="Lage O.M."/>
            <person name="Pohl T."/>
            <person name="Merkel B.J."/>
            <person name="Hornburger P."/>
            <person name="Mueller R.-W."/>
            <person name="Bruemmer F."/>
            <person name="Labrenz M."/>
            <person name="Spormann A.M."/>
            <person name="Op Den Camp H."/>
            <person name="Overmann J."/>
            <person name="Amann R."/>
            <person name="Jetten M.S.M."/>
            <person name="Mascher T."/>
            <person name="Medema M.H."/>
            <person name="Devos D.P."/>
            <person name="Kaster A.-K."/>
            <person name="Ovreas L."/>
            <person name="Rohde M."/>
            <person name="Galperin M.Y."/>
            <person name="Jogler C."/>
        </authorList>
    </citation>
    <scope>NUCLEOTIDE SEQUENCE [LARGE SCALE GENOMIC DNA]</scope>
    <source>
        <strain evidence="5 6">Pla123a</strain>
    </source>
</reference>
<comment type="caution">
    <text evidence="5">The sequence shown here is derived from an EMBL/GenBank/DDBJ whole genome shotgun (WGS) entry which is preliminary data.</text>
</comment>
<dbReference type="PANTHER" id="PTHR43751">
    <property type="entry name" value="SULFATASE"/>
    <property type="match status" value="1"/>
</dbReference>
<dbReference type="EC" id="3.1.6.6" evidence="5"/>
<feature type="signal peptide" evidence="3">
    <location>
        <begin position="1"/>
        <end position="27"/>
    </location>
</feature>
<dbReference type="PROSITE" id="PS00523">
    <property type="entry name" value="SULFATASE_1"/>
    <property type="match status" value="1"/>
</dbReference>
<evidence type="ECO:0000259" key="4">
    <source>
        <dbReference type="Pfam" id="PF00884"/>
    </source>
</evidence>
<dbReference type="InterPro" id="IPR052701">
    <property type="entry name" value="GAG_Ulvan_Degrading_Sulfatases"/>
</dbReference>
<keyword evidence="6" id="KW-1185">Reference proteome</keyword>
<feature type="domain" description="Sulfatase N-terminal" evidence="4">
    <location>
        <begin position="33"/>
        <end position="300"/>
    </location>
</feature>
<dbReference type="PANTHER" id="PTHR43751:SF1">
    <property type="entry name" value="SULFATASE ATSG-RELATED"/>
    <property type="match status" value="1"/>
</dbReference>
<comment type="similarity">
    <text evidence="1">Belongs to the sulfatase family.</text>
</comment>
<dbReference type="Gene3D" id="3.40.720.10">
    <property type="entry name" value="Alkaline Phosphatase, subunit A"/>
    <property type="match status" value="1"/>
</dbReference>
<protein>
    <submittedName>
        <fullName evidence="5">Choline-sulfatase</fullName>
        <ecNumber evidence="5">3.1.6.6</ecNumber>
    </submittedName>
</protein>
<gene>
    <name evidence="5" type="primary">betC_2</name>
    <name evidence="5" type="ORF">Pla123a_44850</name>
</gene>
<dbReference type="Pfam" id="PF00884">
    <property type="entry name" value="Sulfatase"/>
    <property type="match status" value="1"/>
</dbReference>